<evidence type="ECO:0000313" key="2">
    <source>
        <dbReference type="EMBL" id="RYN56429.1"/>
    </source>
</evidence>
<feature type="region of interest" description="Disordered" evidence="1">
    <location>
        <begin position="136"/>
        <end position="178"/>
    </location>
</feature>
<sequence>MMKRSGSTRVARKIGSYDDDESTAESANNSQSEVQKPTGQSPMIAIASLSDVGETHSESLQADLKAGDSGGFVLTGLVVVKRPTIGKAKKRSSMRVSFGPGEDANDGDDSSDAAVVTPKKANLSRIALEKSAQLRARSPLVPEAARPTEYSKDYIAELRNSTPSTPQDLNTSADDQEETQALDIASKFGPVASLEASSAIPTEAEIREKKARRRRLALEENAIDDEDRAWASDDQGEDEFRQHRNEISLRPKDKYAETRLIHDDEDIAEGFDDFVEDGKISLGRKSEREAQRRRRAEMAELINDAEGGSGDDGTEDSDEERNTAFAAAQARAGRYGQKIEDEDDGTKTPPRITPLPDLDEVLEGLTIDIQTKQQKKNLILQKLQDLKDDRVRIEERKKYLQEQLQKTGDEYEKLRQESGLPALPANSAEGGRLITERGLDSLGTTPLAGTTPIAGRSGDESDVE</sequence>
<feature type="compositionally biased region" description="Polar residues" evidence="1">
    <location>
        <begin position="24"/>
        <end position="41"/>
    </location>
</feature>
<feature type="region of interest" description="Disordered" evidence="1">
    <location>
        <begin position="415"/>
        <end position="464"/>
    </location>
</feature>
<feature type="region of interest" description="Disordered" evidence="1">
    <location>
        <begin position="219"/>
        <end position="252"/>
    </location>
</feature>
<gene>
    <name evidence="2" type="ORF">AA0114_g2960</name>
</gene>
<feature type="compositionally biased region" description="Basic and acidic residues" evidence="1">
    <location>
        <begin position="278"/>
        <end position="290"/>
    </location>
</feature>
<comment type="caution">
    <text evidence="2">The sequence shown here is derived from an EMBL/GenBank/DDBJ whole genome shotgun (WGS) entry which is preliminary data.</text>
</comment>
<dbReference type="AlphaFoldDB" id="A0A4Q4MRP5"/>
<accession>A0A4Q4MRP5</accession>
<proteinExistence type="predicted"/>
<dbReference type="InterPro" id="IPR028211">
    <property type="entry name" value="Ntr2"/>
</dbReference>
<feature type="compositionally biased region" description="Basic and acidic residues" evidence="1">
    <location>
        <begin position="238"/>
        <end position="252"/>
    </location>
</feature>
<dbReference type="Proteomes" id="UP000292402">
    <property type="component" value="Unassembled WGS sequence"/>
</dbReference>
<dbReference type="GO" id="GO:0071008">
    <property type="term" value="C:U2-type post-mRNA release spliceosomal complex"/>
    <property type="evidence" value="ECO:0007669"/>
    <property type="project" value="InterPro"/>
</dbReference>
<feature type="region of interest" description="Disordered" evidence="1">
    <location>
        <begin position="278"/>
        <end position="357"/>
    </location>
</feature>
<reference evidence="3" key="1">
    <citation type="journal article" date="2019" name="bioRxiv">
        <title>Genomics, evolutionary history and diagnostics of the Alternaria alternata species group including apple and Asian pear pathotypes.</title>
        <authorList>
            <person name="Armitage A.D."/>
            <person name="Cockerton H.M."/>
            <person name="Sreenivasaprasad S."/>
            <person name="Woodhall J.W."/>
            <person name="Lane C.R."/>
            <person name="Harrison R.J."/>
            <person name="Clarkson J.P."/>
        </authorList>
    </citation>
    <scope>NUCLEOTIDE SEQUENCE [LARGE SCALE GENOMIC DNA]</scope>
    <source>
        <strain evidence="3">FERA 1082</strain>
    </source>
</reference>
<dbReference type="Pfam" id="PF15458">
    <property type="entry name" value="NTR2"/>
    <property type="match status" value="1"/>
</dbReference>
<feature type="compositionally biased region" description="Polar residues" evidence="1">
    <location>
        <begin position="159"/>
        <end position="173"/>
    </location>
</feature>
<evidence type="ECO:0000313" key="3">
    <source>
        <dbReference type="Proteomes" id="UP000292402"/>
    </source>
</evidence>
<evidence type="ECO:0000256" key="1">
    <source>
        <dbReference type="SAM" id="MobiDB-lite"/>
    </source>
</evidence>
<organism evidence="2 3">
    <name type="scientific">Alternaria tenuissima</name>
    <dbReference type="NCBI Taxonomy" id="119927"/>
    <lineage>
        <taxon>Eukaryota</taxon>
        <taxon>Fungi</taxon>
        <taxon>Dikarya</taxon>
        <taxon>Ascomycota</taxon>
        <taxon>Pezizomycotina</taxon>
        <taxon>Dothideomycetes</taxon>
        <taxon>Pleosporomycetidae</taxon>
        <taxon>Pleosporales</taxon>
        <taxon>Pleosporineae</taxon>
        <taxon>Pleosporaceae</taxon>
        <taxon>Alternaria</taxon>
        <taxon>Alternaria sect. Alternaria</taxon>
        <taxon>Alternaria alternata complex</taxon>
    </lineage>
</organism>
<name>A0A4Q4MRP5_9PLEO</name>
<dbReference type="GO" id="GO:0000390">
    <property type="term" value="P:spliceosomal complex disassembly"/>
    <property type="evidence" value="ECO:0007669"/>
    <property type="project" value="InterPro"/>
</dbReference>
<feature type="region of interest" description="Disordered" evidence="1">
    <location>
        <begin position="1"/>
        <end position="66"/>
    </location>
</feature>
<dbReference type="EMBL" id="PDXA01000007">
    <property type="protein sequence ID" value="RYN56429.1"/>
    <property type="molecule type" value="Genomic_DNA"/>
</dbReference>
<protein>
    <submittedName>
        <fullName evidence="2">Uncharacterized protein</fullName>
    </submittedName>
</protein>
<feature type="region of interest" description="Disordered" evidence="1">
    <location>
        <begin position="86"/>
        <end position="115"/>
    </location>
</feature>